<dbReference type="GeneID" id="4908174"/>
<dbReference type="KEGG" id="pcl:Pcal_0098"/>
<organism evidence="2 3">
    <name type="scientific">Pyrobaculum calidifontis (strain DSM 21063 / JCM 11548 / VA1)</name>
    <dbReference type="NCBI Taxonomy" id="410359"/>
    <lineage>
        <taxon>Archaea</taxon>
        <taxon>Thermoproteota</taxon>
        <taxon>Thermoprotei</taxon>
        <taxon>Thermoproteales</taxon>
        <taxon>Thermoproteaceae</taxon>
        <taxon>Pyrobaculum</taxon>
    </lineage>
</organism>
<dbReference type="EMBL" id="CP000561">
    <property type="protein sequence ID" value="ABO07537.1"/>
    <property type="molecule type" value="Genomic_DNA"/>
</dbReference>
<dbReference type="RefSeq" id="WP_011848794.1">
    <property type="nucleotide sequence ID" value="NC_009073.1"/>
</dbReference>
<dbReference type="Proteomes" id="UP000001431">
    <property type="component" value="Chromosome"/>
</dbReference>
<feature type="transmembrane region" description="Helical" evidence="1">
    <location>
        <begin position="294"/>
        <end position="318"/>
    </location>
</feature>
<feature type="transmembrane region" description="Helical" evidence="1">
    <location>
        <begin position="194"/>
        <end position="216"/>
    </location>
</feature>
<keyword evidence="1" id="KW-0812">Transmembrane</keyword>
<keyword evidence="3" id="KW-1185">Reference proteome</keyword>
<feature type="transmembrane region" description="Helical" evidence="1">
    <location>
        <begin position="256"/>
        <end position="274"/>
    </location>
</feature>
<gene>
    <name evidence="2" type="ordered locus">Pcal_0098</name>
</gene>
<protein>
    <submittedName>
        <fullName evidence="2">Uncharacterized protein</fullName>
    </submittedName>
</protein>
<keyword evidence="1" id="KW-0472">Membrane</keyword>
<keyword evidence="1" id="KW-1133">Transmembrane helix</keyword>
<name>A3MSC0_PYRCJ</name>
<accession>A3MSC0</accession>
<proteinExistence type="predicted"/>
<feature type="transmembrane region" description="Helical" evidence="1">
    <location>
        <begin position="153"/>
        <end position="174"/>
    </location>
</feature>
<dbReference type="HOGENOM" id="CLU_745180_0_0_2"/>
<evidence type="ECO:0000313" key="3">
    <source>
        <dbReference type="Proteomes" id="UP000001431"/>
    </source>
</evidence>
<feature type="transmembrane region" description="Helical" evidence="1">
    <location>
        <begin position="222"/>
        <end position="244"/>
    </location>
</feature>
<sequence>MGKSLVAVAIVAVLYFSLSLWFAITVFSTYASTYNTTKYITEVLSAIDGHRPSSIHSCLTSCNVAMGGPHVLNIAVDNPSVYPLVLLARETRGNATVAVVAYGAPAISIEFNNTLVVTPYPTHPLVVAKPRYIIADKSASANVETLQILDANMAVATLSLLAGVIASALASSHFAKKPLAKMYHELYTAPWRHLLFPSLLAAGPAIPIALALYQAMRPSLGAYLLVVGLKLVYPLLHALFKAYVLSKRLSLADKVGVLHTADLFLVFWVVHWAFDPLTNVVAANWELAYMLASIAYAASTFLLVVATFLLPAALLPFFRLRTLLLLVPFALNAELAARRELCQRARGSLLCVTLTADGERHSGVVPHATMT</sequence>
<reference evidence="2" key="1">
    <citation type="submission" date="2007-02" db="EMBL/GenBank/DDBJ databases">
        <title>Complete sequence of Pyrobaculum calidifontis JCM 11548.</title>
        <authorList>
            <consortium name="US DOE Joint Genome Institute"/>
            <person name="Copeland A."/>
            <person name="Lucas S."/>
            <person name="Lapidus A."/>
            <person name="Barry K."/>
            <person name="Glavina del Rio T."/>
            <person name="Dalin E."/>
            <person name="Tice H."/>
            <person name="Pitluck S."/>
            <person name="Chain P."/>
            <person name="Malfatti S."/>
            <person name="Shin M."/>
            <person name="Vergez L."/>
            <person name="Schmutz J."/>
            <person name="Larimer F."/>
            <person name="Land M."/>
            <person name="Hauser L."/>
            <person name="Kyrpides N."/>
            <person name="Mikhailova N."/>
            <person name="Cozen A.E."/>
            <person name="Fitz-Gibbon S.T."/>
            <person name="House C.H."/>
            <person name="Saltikov C."/>
            <person name="Lowe T.M."/>
            <person name="Richardson P."/>
        </authorList>
    </citation>
    <scope>NUCLEOTIDE SEQUENCE [LARGE SCALE GENOMIC DNA]</scope>
    <source>
        <strain evidence="2">JCM 11548</strain>
    </source>
</reference>
<evidence type="ECO:0000313" key="2">
    <source>
        <dbReference type="EMBL" id="ABO07537.1"/>
    </source>
</evidence>
<evidence type="ECO:0000256" key="1">
    <source>
        <dbReference type="SAM" id="Phobius"/>
    </source>
</evidence>
<dbReference type="AlphaFoldDB" id="A3MSC0"/>